<evidence type="ECO:0000313" key="2">
    <source>
        <dbReference type="EMBL" id="MFC3852525.1"/>
    </source>
</evidence>
<accession>A0ABV7ZZH1</accession>
<keyword evidence="1" id="KW-0732">Signal</keyword>
<gene>
    <name evidence="2" type="ORF">ACFOOG_06730</name>
</gene>
<evidence type="ECO:0000313" key="3">
    <source>
        <dbReference type="Proteomes" id="UP001595617"/>
    </source>
</evidence>
<dbReference type="Proteomes" id="UP001595617">
    <property type="component" value="Unassembled WGS sequence"/>
</dbReference>
<keyword evidence="3" id="KW-1185">Reference proteome</keyword>
<sequence>MKPILPTLISLLCLFLVACGDDNNASGSSASERDARLTRPLGDQTILGRAAYDDPLPWAPIYAQDMIDGELDLLLATAANEVGRFRLLGLFNEQGLIYTAPAEPEGVELYSFYRMGITGTSGRVNINPITDAVVRAYLWQDRDTSPEACFYDESCAEALASDLDSELIEFITDGLSGFLGDAWRMPDTYNPFTTEHLETDTLSATLSATRFRYSTVTNDEDEIIARFIHVCSTFLGSREYTANLLELTEGYTRPADAEFESCTITSPPGMPFEVDVTATPNNGDVPLDTDITIALSGEAVTAAESVVFEAALLNPRGQPVAFWDTTTQSFTLSNVGQYRVNVVATADGVVAQGGVDINVTGVAPDFSLATWGDSGSWRVPRLINTSSINKCAELLDGSRLQWPYDMEDPDVIYDETGICSRTEQLEGTLIGWCSDLELETRLYFYRHPTQSALNESLAAQQARERGRCETSESQAWTNAP</sequence>
<dbReference type="RefSeq" id="WP_380694738.1">
    <property type="nucleotide sequence ID" value="NZ_JBHRYR010000002.1"/>
</dbReference>
<protein>
    <recommendedName>
        <fullName evidence="4">Ig-like domain-containing protein</fullName>
    </recommendedName>
</protein>
<reference evidence="3" key="1">
    <citation type="journal article" date="2019" name="Int. J. Syst. Evol. Microbiol.">
        <title>The Global Catalogue of Microorganisms (GCM) 10K type strain sequencing project: providing services to taxonomists for standard genome sequencing and annotation.</title>
        <authorList>
            <consortium name="The Broad Institute Genomics Platform"/>
            <consortium name="The Broad Institute Genome Sequencing Center for Infectious Disease"/>
            <person name="Wu L."/>
            <person name="Ma J."/>
        </authorList>
    </citation>
    <scope>NUCLEOTIDE SEQUENCE [LARGE SCALE GENOMIC DNA]</scope>
    <source>
        <strain evidence="3">IBRC 10765</strain>
    </source>
</reference>
<feature type="chain" id="PRO_5045337493" description="Ig-like domain-containing protein" evidence="1">
    <location>
        <begin position="21"/>
        <end position="480"/>
    </location>
</feature>
<name>A0ABV7ZZH1_9GAMM</name>
<comment type="caution">
    <text evidence="2">The sequence shown here is derived from an EMBL/GenBank/DDBJ whole genome shotgun (WGS) entry which is preliminary data.</text>
</comment>
<evidence type="ECO:0000256" key="1">
    <source>
        <dbReference type="SAM" id="SignalP"/>
    </source>
</evidence>
<dbReference type="PROSITE" id="PS51257">
    <property type="entry name" value="PROKAR_LIPOPROTEIN"/>
    <property type="match status" value="1"/>
</dbReference>
<dbReference type="EMBL" id="JBHRYR010000002">
    <property type="protein sequence ID" value="MFC3852525.1"/>
    <property type="molecule type" value="Genomic_DNA"/>
</dbReference>
<feature type="signal peptide" evidence="1">
    <location>
        <begin position="1"/>
        <end position="20"/>
    </location>
</feature>
<proteinExistence type="predicted"/>
<organism evidence="2 3">
    <name type="scientific">Saccharospirillum mangrovi</name>
    <dbReference type="NCBI Taxonomy" id="2161747"/>
    <lineage>
        <taxon>Bacteria</taxon>
        <taxon>Pseudomonadati</taxon>
        <taxon>Pseudomonadota</taxon>
        <taxon>Gammaproteobacteria</taxon>
        <taxon>Oceanospirillales</taxon>
        <taxon>Saccharospirillaceae</taxon>
        <taxon>Saccharospirillum</taxon>
    </lineage>
</organism>
<evidence type="ECO:0008006" key="4">
    <source>
        <dbReference type="Google" id="ProtNLM"/>
    </source>
</evidence>